<feature type="domain" description="Response regulatory" evidence="2">
    <location>
        <begin position="2"/>
        <end position="115"/>
    </location>
</feature>
<dbReference type="SUPFAM" id="SSF52172">
    <property type="entry name" value="CheY-like"/>
    <property type="match status" value="1"/>
</dbReference>
<dbReference type="Gene3D" id="3.40.50.2300">
    <property type="match status" value="1"/>
</dbReference>
<feature type="modified residue" description="4-aspartylphosphate" evidence="1">
    <location>
        <position position="54"/>
    </location>
</feature>
<dbReference type="RefSeq" id="WP_081165400.1">
    <property type="nucleotide sequence ID" value="NZ_LWBP01000188.1"/>
</dbReference>
<dbReference type="SMART" id="SM00850">
    <property type="entry name" value="LytTR"/>
    <property type="match status" value="1"/>
</dbReference>
<dbReference type="InterPro" id="IPR046947">
    <property type="entry name" value="LytR-like"/>
</dbReference>
<evidence type="ECO:0008006" key="6">
    <source>
        <dbReference type="Google" id="ProtNLM"/>
    </source>
</evidence>
<dbReference type="OrthoDB" id="1646880at2"/>
<comment type="caution">
    <text evidence="4">The sequence shown here is derived from an EMBL/GenBank/DDBJ whole genome shotgun (WGS) entry which is preliminary data.</text>
</comment>
<dbReference type="AlphaFoldDB" id="A0A1V9FIZ9"/>
<name>A0A1V9FIZ9_9BACT</name>
<dbReference type="Gene3D" id="2.40.50.1020">
    <property type="entry name" value="LytTr DNA-binding domain"/>
    <property type="match status" value="1"/>
</dbReference>
<dbReference type="InterPro" id="IPR001789">
    <property type="entry name" value="Sig_transdc_resp-reg_receiver"/>
</dbReference>
<dbReference type="PROSITE" id="PS50110">
    <property type="entry name" value="RESPONSE_REGULATORY"/>
    <property type="match status" value="1"/>
</dbReference>
<dbReference type="EMBL" id="LWBP01000188">
    <property type="protein sequence ID" value="OQP58343.1"/>
    <property type="molecule type" value="Genomic_DNA"/>
</dbReference>
<organism evidence="4 5">
    <name type="scientific">Niastella populi</name>
    <dbReference type="NCBI Taxonomy" id="550983"/>
    <lineage>
        <taxon>Bacteria</taxon>
        <taxon>Pseudomonadati</taxon>
        <taxon>Bacteroidota</taxon>
        <taxon>Chitinophagia</taxon>
        <taxon>Chitinophagales</taxon>
        <taxon>Chitinophagaceae</taxon>
        <taxon>Niastella</taxon>
    </lineage>
</organism>
<evidence type="ECO:0000313" key="5">
    <source>
        <dbReference type="Proteomes" id="UP000192276"/>
    </source>
</evidence>
<dbReference type="SMART" id="SM00448">
    <property type="entry name" value="REC"/>
    <property type="match status" value="1"/>
</dbReference>
<keyword evidence="5" id="KW-1185">Reference proteome</keyword>
<reference evidence="5" key="1">
    <citation type="submission" date="2016-04" db="EMBL/GenBank/DDBJ databases">
        <authorList>
            <person name="Chen L."/>
            <person name="Zhuang W."/>
            <person name="Wang G."/>
        </authorList>
    </citation>
    <scope>NUCLEOTIDE SEQUENCE [LARGE SCALE GENOMIC DNA]</scope>
    <source>
        <strain evidence="5">208</strain>
    </source>
</reference>
<dbReference type="GO" id="GO:0000156">
    <property type="term" value="F:phosphorelay response regulator activity"/>
    <property type="evidence" value="ECO:0007669"/>
    <property type="project" value="InterPro"/>
</dbReference>
<proteinExistence type="predicted"/>
<dbReference type="PROSITE" id="PS50930">
    <property type="entry name" value="HTH_LYTTR"/>
    <property type="match status" value="1"/>
</dbReference>
<dbReference type="PANTHER" id="PTHR37299">
    <property type="entry name" value="TRANSCRIPTIONAL REGULATOR-RELATED"/>
    <property type="match status" value="1"/>
</dbReference>
<dbReference type="InterPro" id="IPR007492">
    <property type="entry name" value="LytTR_DNA-bd_dom"/>
</dbReference>
<evidence type="ECO:0000256" key="1">
    <source>
        <dbReference type="PROSITE-ProRule" id="PRU00169"/>
    </source>
</evidence>
<evidence type="ECO:0000313" key="4">
    <source>
        <dbReference type="EMBL" id="OQP58343.1"/>
    </source>
</evidence>
<evidence type="ECO:0000259" key="3">
    <source>
        <dbReference type="PROSITE" id="PS50930"/>
    </source>
</evidence>
<dbReference type="InterPro" id="IPR011006">
    <property type="entry name" value="CheY-like_superfamily"/>
</dbReference>
<feature type="domain" description="HTH LytTR-type" evidence="3">
    <location>
        <begin position="145"/>
        <end position="238"/>
    </location>
</feature>
<dbReference type="PANTHER" id="PTHR37299:SF1">
    <property type="entry name" value="STAGE 0 SPORULATION PROTEIN A HOMOLOG"/>
    <property type="match status" value="1"/>
</dbReference>
<accession>A0A1V9FIZ9</accession>
<dbReference type="Pfam" id="PF04397">
    <property type="entry name" value="LytTR"/>
    <property type="match status" value="1"/>
</dbReference>
<keyword evidence="1" id="KW-0597">Phosphoprotein</keyword>
<evidence type="ECO:0000259" key="2">
    <source>
        <dbReference type="PROSITE" id="PS50110"/>
    </source>
</evidence>
<gene>
    <name evidence="4" type="ORF">A4R26_02435</name>
</gene>
<dbReference type="STRING" id="550983.A4R26_02435"/>
<dbReference type="Pfam" id="PF00072">
    <property type="entry name" value="Response_reg"/>
    <property type="match status" value="1"/>
</dbReference>
<protein>
    <recommendedName>
        <fullName evidence="6">DNA-binding response regulator</fullName>
    </recommendedName>
</protein>
<sequence length="251" mass="28894">MTAILIDDEVKSLNALSLLLTKNCAQVDVIAACSDVVTALEKINRLHPDLIFLDISMPGKNGIELMQELSAHIPEVIFVTAYDGYMLQAFKFSAVDYLLKPIDETELIEAVDRAHDRIINKKKLEGMEVLRHNLRPQLSAHEIKLCIPSQHGFEVILLQDIIYCEACSSYTKFYLPHKKQVVTSKTIKEYETLLADSFFVRVHRSYLINLRHVKEYRRGEEGTVTMTDGQEIRVAKRKKEFFLMKMKEYAK</sequence>
<dbReference type="Proteomes" id="UP000192276">
    <property type="component" value="Unassembled WGS sequence"/>
</dbReference>
<dbReference type="GO" id="GO:0003677">
    <property type="term" value="F:DNA binding"/>
    <property type="evidence" value="ECO:0007669"/>
    <property type="project" value="InterPro"/>
</dbReference>